<reference evidence="2" key="3">
    <citation type="submission" date="2025-09" db="UniProtKB">
        <authorList>
            <consortium name="Ensembl"/>
        </authorList>
    </citation>
    <scope>IDENTIFICATION</scope>
</reference>
<name>A0A8D2K5Z5_THEGE</name>
<keyword evidence="1" id="KW-0812">Transmembrane</keyword>
<accession>A0A8D2K5Z5</accession>
<evidence type="ECO:0000256" key="1">
    <source>
        <dbReference type="SAM" id="Phobius"/>
    </source>
</evidence>
<proteinExistence type="predicted"/>
<evidence type="ECO:0000313" key="3">
    <source>
        <dbReference type="Proteomes" id="UP000694411"/>
    </source>
</evidence>
<keyword evidence="3" id="KW-1185">Reference proteome</keyword>
<reference evidence="2" key="1">
    <citation type="submission" date="2018-05" db="EMBL/GenBank/DDBJ databases">
        <title>Whole genome of Theropithecus gelada.</title>
        <authorList>
            <person name="Chiou K.L."/>
            <person name="Snyder-Mackler N."/>
        </authorList>
    </citation>
    <scope>NUCLEOTIDE SEQUENCE [LARGE SCALE GENOMIC DNA]</scope>
</reference>
<protein>
    <submittedName>
        <fullName evidence="2">Uncharacterized protein</fullName>
    </submittedName>
</protein>
<dbReference type="AlphaFoldDB" id="A0A8D2K5Z5"/>
<dbReference type="Ensembl" id="ENSTGET00000031135.1">
    <property type="protein sequence ID" value="ENSTGEP00000026143.1"/>
    <property type="gene ID" value="ENSTGEG00000021074.1"/>
</dbReference>
<sequence length="203" mass="23067">MVLLWKNFILKRRRCIALVVEMVLTFLFSATLLAVRSVIVIKKNGPFDFAAQPVDEVPFYVTASLASAFPLELAYVPSRSTVVQGIVERVKMDLNPQMKVLGFSTEEEFEDYVKEVNNSEKVLAAIVFDHDFKNSNDPLPLKVKYYLRFSNEKKSNMLENIYEEASWLTDFLFPPIPSVGPRNQDEDGGSPGKQIFILNIPVI</sequence>
<organism evidence="2 3">
    <name type="scientific">Theropithecus gelada</name>
    <name type="common">Gelada baboon</name>
    <dbReference type="NCBI Taxonomy" id="9565"/>
    <lineage>
        <taxon>Eukaryota</taxon>
        <taxon>Metazoa</taxon>
        <taxon>Chordata</taxon>
        <taxon>Craniata</taxon>
        <taxon>Vertebrata</taxon>
        <taxon>Euteleostomi</taxon>
        <taxon>Mammalia</taxon>
        <taxon>Eutheria</taxon>
        <taxon>Euarchontoglires</taxon>
        <taxon>Primates</taxon>
        <taxon>Haplorrhini</taxon>
        <taxon>Catarrhini</taxon>
        <taxon>Cercopithecidae</taxon>
        <taxon>Cercopithecinae</taxon>
        <taxon>Theropithecus</taxon>
    </lineage>
</organism>
<keyword evidence="1" id="KW-0472">Membrane</keyword>
<dbReference type="Proteomes" id="UP000694411">
    <property type="component" value="Chromosome 20"/>
</dbReference>
<keyword evidence="1" id="KW-1133">Transmembrane helix</keyword>
<reference evidence="2" key="2">
    <citation type="submission" date="2025-08" db="UniProtKB">
        <authorList>
            <consortium name="Ensembl"/>
        </authorList>
    </citation>
    <scope>IDENTIFICATION</scope>
</reference>
<evidence type="ECO:0000313" key="2">
    <source>
        <dbReference type="Ensembl" id="ENSTGEP00000026143.1"/>
    </source>
</evidence>
<feature type="transmembrane region" description="Helical" evidence="1">
    <location>
        <begin position="15"/>
        <end position="35"/>
    </location>
</feature>